<feature type="region of interest" description="Disordered" evidence="3">
    <location>
        <begin position="684"/>
        <end position="730"/>
    </location>
</feature>
<evidence type="ECO:0000256" key="1">
    <source>
        <dbReference type="ARBA" id="ARBA00022723"/>
    </source>
</evidence>
<dbReference type="Proteomes" id="UP000800040">
    <property type="component" value="Unassembled WGS sequence"/>
</dbReference>
<evidence type="ECO:0000256" key="3">
    <source>
        <dbReference type="SAM" id="MobiDB-lite"/>
    </source>
</evidence>
<dbReference type="PANTHER" id="PTHR46910:SF1">
    <property type="entry name" value="MISCELLANEOUS ZN(II)2CYS6 TRANSCRIPTION FACTOR (EUROFUNG)-RELATED"/>
    <property type="match status" value="1"/>
</dbReference>
<dbReference type="GO" id="GO:0000981">
    <property type="term" value="F:DNA-binding transcription factor activity, RNA polymerase II-specific"/>
    <property type="evidence" value="ECO:0007669"/>
    <property type="project" value="InterPro"/>
</dbReference>
<evidence type="ECO:0000259" key="4">
    <source>
        <dbReference type="PROSITE" id="PS50048"/>
    </source>
</evidence>
<feature type="region of interest" description="Disordered" evidence="3">
    <location>
        <begin position="1"/>
        <end position="87"/>
    </location>
</feature>
<dbReference type="SMART" id="SM00906">
    <property type="entry name" value="Fungal_trans"/>
    <property type="match status" value="1"/>
</dbReference>
<name>A0A6A5KGL0_9PLEO</name>
<dbReference type="PROSITE" id="PS50048">
    <property type="entry name" value="ZN2_CY6_FUNGAL_2"/>
    <property type="match status" value="1"/>
</dbReference>
<dbReference type="PANTHER" id="PTHR46910">
    <property type="entry name" value="TRANSCRIPTION FACTOR PDR1"/>
    <property type="match status" value="1"/>
</dbReference>
<dbReference type="GO" id="GO:0006351">
    <property type="term" value="P:DNA-templated transcription"/>
    <property type="evidence" value="ECO:0007669"/>
    <property type="project" value="InterPro"/>
</dbReference>
<dbReference type="PROSITE" id="PS00463">
    <property type="entry name" value="ZN2_CY6_FUNGAL_1"/>
    <property type="match status" value="1"/>
</dbReference>
<organism evidence="5 6">
    <name type="scientific">Decorospora gaudefroyi</name>
    <dbReference type="NCBI Taxonomy" id="184978"/>
    <lineage>
        <taxon>Eukaryota</taxon>
        <taxon>Fungi</taxon>
        <taxon>Dikarya</taxon>
        <taxon>Ascomycota</taxon>
        <taxon>Pezizomycotina</taxon>
        <taxon>Dothideomycetes</taxon>
        <taxon>Pleosporomycetidae</taxon>
        <taxon>Pleosporales</taxon>
        <taxon>Pleosporineae</taxon>
        <taxon>Pleosporaceae</taxon>
        <taxon>Decorospora</taxon>
    </lineage>
</organism>
<keyword evidence="1" id="KW-0479">Metal-binding</keyword>
<dbReference type="CDD" id="cd00067">
    <property type="entry name" value="GAL4"/>
    <property type="match status" value="1"/>
</dbReference>
<dbReference type="InterPro" id="IPR007219">
    <property type="entry name" value="XnlR_reg_dom"/>
</dbReference>
<dbReference type="SUPFAM" id="SSF57701">
    <property type="entry name" value="Zn2/Cys6 DNA-binding domain"/>
    <property type="match status" value="1"/>
</dbReference>
<dbReference type="InterPro" id="IPR036864">
    <property type="entry name" value="Zn2-C6_fun-type_DNA-bd_sf"/>
</dbReference>
<feature type="compositionally biased region" description="Low complexity" evidence="3">
    <location>
        <begin position="53"/>
        <end position="69"/>
    </location>
</feature>
<dbReference type="CDD" id="cd12148">
    <property type="entry name" value="fungal_TF_MHR"/>
    <property type="match status" value="1"/>
</dbReference>
<dbReference type="Pfam" id="PF00172">
    <property type="entry name" value="Zn_clus"/>
    <property type="match status" value="1"/>
</dbReference>
<keyword evidence="2" id="KW-0539">Nucleus</keyword>
<dbReference type="InterPro" id="IPR050987">
    <property type="entry name" value="AtrR-like"/>
</dbReference>
<evidence type="ECO:0000313" key="5">
    <source>
        <dbReference type="EMBL" id="KAF1835139.1"/>
    </source>
</evidence>
<feature type="domain" description="Zn(2)-C6 fungal-type" evidence="4">
    <location>
        <begin position="108"/>
        <end position="139"/>
    </location>
</feature>
<feature type="region of interest" description="Disordered" evidence="3">
    <location>
        <begin position="745"/>
        <end position="802"/>
    </location>
</feature>
<dbReference type="EMBL" id="ML975291">
    <property type="protein sequence ID" value="KAF1835139.1"/>
    <property type="molecule type" value="Genomic_DNA"/>
</dbReference>
<dbReference type="GO" id="GO:0003677">
    <property type="term" value="F:DNA binding"/>
    <property type="evidence" value="ECO:0007669"/>
    <property type="project" value="InterPro"/>
</dbReference>
<feature type="compositionally biased region" description="Polar residues" evidence="3">
    <location>
        <begin position="31"/>
        <end position="41"/>
    </location>
</feature>
<reference evidence="5" key="1">
    <citation type="submission" date="2020-01" db="EMBL/GenBank/DDBJ databases">
        <authorList>
            <consortium name="DOE Joint Genome Institute"/>
            <person name="Haridas S."/>
            <person name="Albert R."/>
            <person name="Binder M."/>
            <person name="Bloem J."/>
            <person name="Labutti K."/>
            <person name="Salamov A."/>
            <person name="Andreopoulos B."/>
            <person name="Baker S.E."/>
            <person name="Barry K."/>
            <person name="Bills G."/>
            <person name="Bluhm B.H."/>
            <person name="Cannon C."/>
            <person name="Castanera R."/>
            <person name="Culley D.E."/>
            <person name="Daum C."/>
            <person name="Ezra D."/>
            <person name="Gonzalez J.B."/>
            <person name="Henrissat B."/>
            <person name="Kuo A."/>
            <person name="Liang C."/>
            <person name="Lipzen A."/>
            <person name="Lutzoni F."/>
            <person name="Magnuson J."/>
            <person name="Mondo S."/>
            <person name="Nolan M."/>
            <person name="Ohm R."/>
            <person name="Pangilinan J."/>
            <person name="Park H.-J."/>
            <person name="Ramirez L."/>
            <person name="Alfaro M."/>
            <person name="Sun H."/>
            <person name="Tritt A."/>
            <person name="Yoshinaga Y."/>
            <person name="Zwiers L.-H."/>
            <person name="Turgeon B.G."/>
            <person name="Goodwin S.B."/>
            <person name="Spatafora J.W."/>
            <person name="Crous P.W."/>
            <person name="Grigoriev I.V."/>
        </authorList>
    </citation>
    <scope>NUCLEOTIDE SEQUENCE</scope>
    <source>
        <strain evidence="5">P77</strain>
    </source>
</reference>
<evidence type="ECO:0000256" key="2">
    <source>
        <dbReference type="ARBA" id="ARBA00023242"/>
    </source>
</evidence>
<sequence length="802" mass="89678">MTMRTPPAASSGESSHTTVPPPNLFAMAQPATRTTTLTAPNMPQVGPRLPGFSSNSYSHSTSPSTPSGSQPEIPNHDGPGLMMSPNQISSANLNAQKRAYRQRRKDPSCDACRERKVKCDATDMSACSECSSRNHRCQFTKETNRRMSSIKQVQDLQSQIAELTQMNSQLRTKVSDKDSPDFDRTDMNRRHCEAQTSLTPKSRRVSVPVMNNFEHVGRNIRTNAQGVFETPHQKHNILAESGWRLPELPPRGDFAHLSRSYLCAIHEWYPALHWPTFQNEVDEVYASRSFEGCSRGWTGLFFAVLACGTLHPGFEQGSFPSATSRGTAFFEIATMTLQPWPQDLCITHAQAALLLSIFATENNMRSTGSIWLASAVRIAQELQICPEVDCWPAVDGEVRRRLWWTIYVRDRITSLETNKPMLINENDCEISLPYSVDDRYIQPNGSFRSQNTSAELKGFVAIIQISRLYASLYYALKSSVIPPQTLRSFDEVFQSKLLLLPETYQPGSNSLFDTTALPVVFALLSARFHLYRRNLTPVSGPAERSDALNRCMSVAQETTKYASKLLHSVSTQGSEYNLQRRVTLIASNMACLHLWRCFLVLTLRADYDAALMCLHLSSALGSVRKVNIACGRNMAFFLERLLDRVRGGRGSVQQLEQDEDMIAYVSADAQGSLEHSWVWAGTDLSSSTPTQTSSPHSAIRPPGVDEPMQDALPIRTATGSPHDGTPDWNDWDKIEYMLRQLMDEQRQRTKQPPAYYPPPHNPVKRVQLTPDEHSPPKPTPTPTQNQSPAPSSTSRISIANII</sequence>
<dbReference type="SMART" id="SM00066">
    <property type="entry name" value="GAL4"/>
    <property type="match status" value="1"/>
</dbReference>
<evidence type="ECO:0000313" key="6">
    <source>
        <dbReference type="Proteomes" id="UP000800040"/>
    </source>
</evidence>
<dbReference type="GO" id="GO:0008270">
    <property type="term" value="F:zinc ion binding"/>
    <property type="evidence" value="ECO:0007669"/>
    <property type="project" value="InterPro"/>
</dbReference>
<dbReference type="InterPro" id="IPR001138">
    <property type="entry name" value="Zn2Cys6_DnaBD"/>
</dbReference>
<dbReference type="Pfam" id="PF04082">
    <property type="entry name" value="Fungal_trans"/>
    <property type="match status" value="1"/>
</dbReference>
<feature type="compositionally biased region" description="Low complexity" evidence="3">
    <location>
        <begin position="782"/>
        <end position="794"/>
    </location>
</feature>
<proteinExistence type="predicted"/>
<feature type="compositionally biased region" description="Low complexity" evidence="3">
    <location>
        <begin position="685"/>
        <end position="697"/>
    </location>
</feature>
<keyword evidence="6" id="KW-1185">Reference proteome</keyword>
<gene>
    <name evidence="5" type="ORF">BDW02DRAFT_496544</name>
</gene>
<dbReference type="AlphaFoldDB" id="A0A6A5KGL0"/>
<dbReference type="OrthoDB" id="2110361at2759"/>
<accession>A0A6A5KGL0</accession>
<protein>
    <recommendedName>
        <fullName evidence="4">Zn(2)-C6 fungal-type domain-containing protein</fullName>
    </recommendedName>
</protein>
<dbReference type="Gene3D" id="4.10.240.10">
    <property type="entry name" value="Zn(2)-C6 fungal-type DNA-binding domain"/>
    <property type="match status" value="1"/>
</dbReference>